<evidence type="ECO:0000313" key="2">
    <source>
        <dbReference type="Proteomes" id="UP000784294"/>
    </source>
</evidence>
<comment type="caution">
    <text evidence="1">The sequence shown here is derived from an EMBL/GenBank/DDBJ whole genome shotgun (WGS) entry which is preliminary data.</text>
</comment>
<reference evidence="1" key="1">
    <citation type="submission" date="2018-11" db="EMBL/GenBank/DDBJ databases">
        <authorList>
            <consortium name="Pathogen Informatics"/>
        </authorList>
    </citation>
    <scope>NUCLEOTIDE SEQUENCE</scope>
</reference>
<evidence type="ECO:0000313" key="1">
    <source>
        <dbReference type="EMBL" id="VEL29618.1"/>
    </source>
</evidence>
<proteinExistence type="predicted"/>
<dbReference type="EMBL" id="CAAALY010104780">
    <property type="protein sequence ID" value="VEL29618.1"/>
    <property type="molecule type" value="Genomic_DNA"/>
</dbReference>
<accession>A0A3S5AHU5</accession>
<name>A0A3S5AHU5_9PLAT</name>
<dbReference type="AlphaFoldDB" id="A0A3S5AHU5"/>
<gene>
    <name evidence="1" type="ORF">PXEA_LOCUS23058</name>
</gene>
<keyword evidence="2" id="KW-1185">Reference proteome</keyword>
<organism evidence="1 2">
    <name type="scientific">Protopolystoma xenopodis</name>
    <dbReference type="NCBI Taxonomy" id="117903"/>
    <lineage>
        <taxon>Eukaryota</taxon>
        <taxon>Metazoa</taxon>
        <taxon>Spiralia</taxon>
        <taxon>Lophotrochozoa</taxon>
        <taxon>Platyhelminthes</taxon>
        <taxon>Monogenea</taxon>
        <taxon>Polyopisthocotylea</taxon>
        <taxon>Polystomatidea</taxon>
        <taxon>Polystomatidae</taxon>
        <taxon>Protopolystoma</taxon>
    </lineage>
</organism>
<sequence>MSTQIEEMQHLGTEGHENNGIASRKTISFFNQRGVMVGGKHANKNLWLAFRLQGGGRENRSCSRTRSLRVKVV</sequence>
<dbReference type="Proteomes" id="UP000784294">
    <property type="component" value="Unassembled WGS sequence"/>
</dbReference>
<protein>
    <submittedName>
        <fullName evidence="1">Uncharacterized protein</fullName>
    </submittedName>
</protein>